<evidence type="ECO:0000313" key="2">
    <source>
        <dbReference type="Proteomes" id="UP000076967"/>
    </source>
</evidence>
<gene>
    <name evidence="1" type="ORF">PGLA_16865</name>
</gene>
<dbReference type="Proteomes" id="UP000076967">
    <property type="component" value="Unassembled WGS sequence"/>
</dbReference>
<dbReference type="InterPro" id="IPR026838">
    <property type="entry name" value="YheC/D"/>
</dbReference>
<name>A0A162MBB0_9BACL</name>
<proteinExistence type="predicted"/>
<evidence type="ECO:0008006" key="3">
    <source>
        <dbReference type="Google" id="ProtNLM"/>
    </source>
</evidence>
<evidence type="ECO:0000313" key="1">
    <source>
        <dbReference type="EMBL" id="OAB41533.1"/>
    </source>
</evidence>
<organism evidence="1 2">
    <name type="scientific">Paenibacillus glacialis</name>
    <dbReference type="NCBI Taxonomy" id="494026"/>
    <lineage>
        <taxon>Bacteria</taxon>
        <taxon>Bacillati</taxon>
        <taxon>Bacillota</taxon>
        <taxon>Bacilli</taxon>
        <taxon>Bacillales</taxon>
        <taxon>Paenibacillaceae</taxon>
        <taxon>Paenibacillus</taxon>
    </lineage>
</organism>
<dbReference type="SUPFAM" id="SSF56059">
    <property type="entry name" value="Glutathione synthetase ATP-binding domain-like"/>
    <property type="match status" value="1"/>
</dbReference>
<dbReference type="Gene3D" id="3.30.470.20">
    <property type="entry name" value="ATP-grasp fold, B domain"/>
    <property type="match status" value="1"/>
</dbReference>
<dbReference type="STRING" id="494026.PGLA_16865"/>
<protein>
    <recommendedName>
        <fullName evidence="3">ATP-grasp domain-containing protein</fullName>
    </recommendedName>
</protein>
<accession>A0A162MBB0</accession>
<dbReference type="EMBL" id="LVJH01000029">
    <property type="protein sequence ID" value="OAB41533.1"/>
    <property type="molecule type" value="Genomic_DNA"/>
</dbReference>
<keyword evidence="2" id="KW-1185">Reference proteome</keyword>
<dbReference type="Pfam" id="PF14398">
    <property type="entry name" value="ATPgrasp_YheCD"/>
    <property type="match status" value="1"/>
</dbReference>
<sequence length="240" mass="27370">MIKHKILSKIPSLLPHIPATKWLTHSDALHMLNSHSTVFLKPDSGSGGSGILKIRKTSTGEYEIRYGKIRDRVGLHTLSRTLRMYQRSYNNYIVQEGIDLGRYHGRVFDIRMYLQKPRSEWGISGMAARIAPPHHYITNYTKGGTAATLEKVLLPLFEGNIEKMNACIQNLKNISLTIARTLNKKFKDTRELGIDLAVESSGQIWIIEANTRPQHKLFTKLPSSEMLRTIRHNKKKIKKG</sequence>
<dbReference type="AlphaFoldDB" id="A0A162MBB0"/>
<comment type="caution">
    <text evidence="1">The sequence shown here is derived from an EMBL/GenBank/DDBJ whole genome shotgun (WGS) entry which is preliminary data.</text>
</comment>
<reference evidence="1 2" key="1">
    <citation type="submission" date="2016-03" db="EMBL/GenBank/DDBJ databases">
        <title>Draft genome sequence of Paenibacillus glacialis DSM 22343.</title>
        <authorList>
            <person name="Shin S.-K."/>
            <person name="Yi H."/>
        </authorList>
    </citation>
    <scope>NUCLEOTIDE SEQUENCE [LARGE SCALE GENOMIC DNA]</scope>
    <source>
        <strain evidence="1 2">DSM 22343</strain>
    </source>
</reference>